<protein>
    <submittedName>
        <fullName evidence="1">Uncharacterized protein</fullName>
    </submittedName>
</protein>
<reference evidence="1 2" key="1">
    <citation type="journal article" date="2015" name="Nature">
        <title>rRNA introns, odd ribosomes, and small enigmatic genomes across a large radiation of phyla.</title>
        <authorList>
            <person name="Brown C.T."/>
            <person name="Hug L.A."/>
            <person name="Thomas B.C."/>
            <person name="Sharon I."/>
            <person name="Castelle C.J."/>
            <person name="Singh A."/>
            <person name="Wilkins M.J."/>
            <person name="Williams K.H."/>
            <person name="Banfield J.F."/>
        </authorList>
    </citation>
    <scope>NUCLEOTIDE SEQUENCE [LARGE SCALE GENOMIC DNA]</scope>
</reference>
<name>A0A0G1FJI7_9BACT</name>
<feature type="non-terminal residue" evidence="1">
    <location>
        <position position="1"/>
    </location>
</feature>
<dbReference type="Proteomes" id="UP000033831">
    <property type="component" value="Unassembled WGS sequence"/>
</dbReference>
<dbReference type="AlphaFoldDB" id="A0A0G1FJI7"/>
<evidence type="ECO:0000313" key="2">
    <source>
        <dbReference type="Proteomes" id="UP000033831"/>
    </source>
</evidence>
<comment type="caution">
    <text evidence="1">The sequence shown here is derived from an EMBL/GenBank/DDBJ whole genome shotgun (WGS) entry which is preliminary data.</text>
</comment>
<dbReference type="EMBL" id="LCGX01000034">
    <property type="protein sequence ID" value="KKT22531.1"/>
    <property type="molecule type" value="Genomic_DNA"/>
</dbReference>
<proteinExistence type="predicted"/>
<evidence type="ECO:0000313" key="1">
    <source>
        <dbReference type="EMBL" id="KKT22531.1"/>
    </source>
</evidence>
<gene>
    <name evidence="1" type="ORF">UW07_C0034G0001</name>
</gene>
<sequence length="56" mass="6493">LLEEEKKQGTVTAPVDGKIISDIQEKLGTYALKGKFLLTRKFTTRKRLISRQRIKF</sequence>
<organism evidence="1 2">
    <name type="scientific">Candidatus Nomurabacteria bacterium GW2011_GWF2_43_8</name>
    <dbReference type="NCBI Taxonomy" id="1618779"/>
    <lineage>
        <taxon>Bacteria</taxon>
        <taxon>Candidatus Nomuraibacteriota</taxon>
    </lineage>
</organism>
<accession>A0A0G1FJI7</accession>